<dbReference type="EMBL" id="UOEW01000288">
    <property type="protein sequence ID" value="VAW40824.1"/>
    <property type="molecule type" value="Genomic_DNA"/>
</dbReference>
<dbReference type="AlphaFoldDB" id="A0A3B0WAV6"/>
<proteinExistence type="inferred from homology"/>
<evidence type="ECO:0000256" key="2">
    <source>
        <dbReference type="ARBA" id="ARBA00010442"/>
    </source>
</evidence>
<evidence type="ECO:0000256" key="1">
    <source>
        <dbReference type="ARBA" id="ARBA00004651"/>
    </source>
</evidence>
<name>A0A3B0WAV6_9ZZZZ</name>
<evidence type="ECO:0000259" key="8">
    <source>
        <dbReference type="Pfam" id="PF01618"/>
    </source>
</evidence>
<evidence type="ECO:0000256" key="7">
    <source>
        <dbReference type="SAM" id="Phobius"/>
    </source>
</evidence>
<feature type="transmembrane region" description="Helical" evidence="7">
    <location>
        <begin position="22"/>
        <end position="43"/>
    </location>
</feature>
<dbReference type="PANTHER" id="PTHR30625">
    <property type="entry name" value="PROTEIN TOLQ"/>
    <property type="match status" value="1"/>
</dbReference>
<dbReference type="InterPro" id="IPR050790">
    <property type="entry name" value="ExbB/TolQ_transport"/>
</dbReference>
<sequence length="175" mass="19882">MFYQLEQAWYKILSFIDMGGPVLWAIMAVLFFMWLMIVERLWFYLVSFPRQRKQILTTWDDRVDTTSWYAKRIREQLVSEANIGLRSGLGFLDALVAISPLLGLFGTVYGMLNVFDIMAIEGTSNARAMAGGVAKATIPTMAGMITALSGVFFTTYFKQKATTETEHLEDSMHNH</sequence>
<evidence type="ECO:0000256" key="3">
    <source>
        <dbReference type="ARBA" id="ARBA00022475"/>
    </source>
</evidence>
<keyword evidence="4 7" id="KW-0812">Transmembrane</keyword>
<dbReference type="Pfam" id="PF01618">
    <property type="entry name" value="MotA_ExbB"/>
    <property type="match status" value="1"/>
</dbReference>
<keyword evidence="5 7" id="KW-1133">Transmembrane helix</keyword>
<dbReference type="PANTHER" id="PTHR30625:SF18">
    <property type="entry name" value="TONB2 ENERGY TRANSDUCTION SYSTEM INNER MEMBRANE COMPONENT EXBB"/>
    <property type="match status" value="1"/>
</dbReference>
<feature type="transmembrane region" description="Helical" evidence="7">
    <location>
        <begin position="132"/>
        <end position="157"/>
    </location>
</feature>
<comment type="similarity">
    <text evidence="2">Belongs to the ExbB/TolQ family.</text>
</comment>
<evidence type="ECO:0000256" key="5">
    <source>
        <dbReference type="ARBA" id="ARBA00022989"/>
    </source>
</evidence>
<gene>
    <name evidence="9" type="ORF">MNBD_GAMMA01-1935</name>
</gene>
<keyword evidence="6 7" id="KW-0472">Membrane</keyword>
<comment type="subcellular location">
    <subcellularLocation>
        <location evidence="1">Cell membrane</location>
        <topology evidence="1">Multi-pass membrane protein</topology>
    </subcellularLocation>
</comment>
<feature type="transmembrane region" description="Helical" evidence="7">
    <location>
        <begin position="91"/>
        <end position="112"/>
    </location>
</feature>
<evidence type="ECO:0000313" key="9">
    <source>
        <dbReference type="EMBL" id="VAW40824.1"/>
    </source>
</evidence>
<reference evidence="9" key="1">
    <citation type="submission" date="2018-06" db="EMBL/GenBank/DDBJ databases">
        <authorList>
            <person name="Zhirakovskaya E."/>
        </authorList>
    </citation>
    <scope>NUCLEOTIDE SEQUENCE</scope>
</reference>
<organism evidence="9">
    <name type="scientific">hydrothermal vent metagenome</name>
    <dbReference type="NCBI Taxonomy" id="652676"/>
    <lineage>
        <taxon>unclassified sequences</taxon>
        <taxon>metagenomes</taxon>
        <taxon>ecological metagenomes</taxon>
    </lineage>
</organism>
<evidence type="ECO:0000256" key="6">
    <source>
        <dbReference type="ARBA" id="ARBA00023136"/>
    </source>
</evidence>
<accession>A0A3B0WAV6</accession>
<dbReference type="InterPro" id="IPR002898">
    <property type="entry name" value="MotA_ExbB_proton_chnl"/>
</dbReference>
<evidence type="ECO:0000256" key="4">
    <source>
        <dbReference type="ARBA" id="ARBA00022692"/>
    </source>
</evidence>
<protein>
    <submittedName>
        <fullName evidence="9">Ferric siderophore transport system, biopolymer transport protein ExbB</fullName>
    </submittedName>
</protein>
<keyword evidence="3" id="KW-1003">Cell membrane</keyword>
<feature type="domain" description="MotA/TolQ/ExbB proton channel" evidence="8">
    <location>
        <begin position="65"/>
        <end position="169"/>
    </location>
</feature>
<dbReference type="GO" id="GO:0017038">
    <property type="term" value="P:protein import"/>
    <property type="evidence" value="ECO:0007669"/>
    <property type="project" value="TreeGrafter"/>
</dbReference>
<dbReference type="GO" id="GO:0005886">
    <property type="term" value="C:plasma membrane"/>
    <property type="evidence" value="ECO:0007669"/>
    <property type="project" value="UniProtKB-SubCell"/>
</dbReference>